<reference evidence="3" key="1">
    <citation type="submission" date="2023-03" db="EMBL/GenBank/DDBJ databases">
        <title>Massive genome expansion in bonnet fungi (Mycena s.s.) driven by repeated elements and novel gene families across ecological guilds.</title>
        <authorList>
            <consortium name="Lawrence Berkeley National Laboratory"/>
            <person name="Harder C.B."/>
            <person name="Miyauchi S."/>
            <person name="Viragh M."/>
            <person name="Kuo A."/>
            <person name="Thoen E."/>
            <person name="Andreopoulos B."/>
            <person name="Lu D."/>
            <person name="Skrede I."/>
            <person name="Drula E."/>
            <person name="Henrissat B."/>
            <person name="Morin E."/>
            <person name="Kohler A."/>
            <person name="Barry K."/>
            <person name="LaButti K."/>
            <person name="Morin E."/>
            <person name="Salamov A."/>
            <person name="Lipzen A."/>
            <person name="Mereny Z."/>
            <person name="Hegedus B."/>
            <person name="Baldrian P."/>
            <person name="Stursova M."/>
            <person name="Weitz H."/>
            <person name="Taylor A."/>
            <person name="Grigoriev I.V."/>
            <person name="Nagy L.G."/>
            <person name="Martin F."/>
            <person name="Kauserud H."/>
        </authorList>
    </citation>
    <scope>NUCLEOTIDE SEQUENCE</scope>
    <source>
        <strain evidence="3">CBHHK002</strain>
    </source>
</reference>
<name>A0AAD6ZYB5_9AGAR</name>
<keyword evidence="1" id="KW-0560">Oxidoreductase</keyword>
<dbReference type="Gene3D" id="3.60.130.10">
    <property type="entry name" value="Clavaminate synthase-like"/>
    <property type="match status" value="1"/>
</dbReference>
<accession>A0AAD6ZYB5</accession>
<dbReference type="GO" id="GO:0016491">
    <property type="term" value="F:oxidoreductase activity"/>
    <property type="evidence" value="ECO:0007669"/>
    <property type="project" value="UniProtKB-KW"/>
</dbReference>
<evidence type="ECO:0000313" key="4">
    <source>
        <dbReference type="Proteomes" id="UP001218218"/>
    </source>
</evidence>
<dbReference type="InterPro" id="IPR042098">
    <property type="entry name" value="TauD-like_sf"/>
</dbReference>
<sequence>MNSLRFPQFVAKALQAKGFRTATPLSTRPRFIRSAGLQSTATASLAEICLGRKFLLNNSIPLRLVGAMEEKYFQLPLGTRFTAPSRDLGLKMKEGFALALQENGVAVIELGFQDPKSDFMLELVEAMGCVPDTHSHTQGALWEVTYKPSGVISTKMGTTAHSRSHDIGEFTWHTDASFEARPPRFFGLHIVHPDNLGGGIFCVLPAGNLVEALSTRSVEALLRTEFDIQVPAEFYKGRTTNKGRLLEVDAATGHYLLRFRRDILASPPSSDPEANAAVEELTTLLDNPGTTGWRFPDDVFKENVILLMDNARFLHMRTEIRDKRRLLRRVRFHGPN</sequence>
<keyword evidence="4" id="KW-1185">Reference proteome</keyword>
<evidence type="ECO:0000313" key="3">
    <source>
        <dbReference type="EMBL" id="KAJ7343917.1"/>
    </source>
</evidence>
<comment type="caution">
    <text evidence="3">The sequence shown here is derived from an EMBL/GenBank/DDBJ whole genome shotgun (WGS) entry which is preliminary data.</text>
</comment>
<dbReference type="Pfam" id="PF02668">
    <property type="entry name" value="TauD"/>
    <property type="match status" value="1"/>
</dbReference>
<proteinExistence type="predicted"/>
<dbReference type="AlphaFoldDB" id="A0AAD6ZYB5"/>
<dbReference type="InterPro" id="IPR003819">
    <property type="entry name" value="TauD/TfdA-like"/>
</dbReference>
<evidence type="ECO:0000259" key="2">
    <source>
        <dbReference type="Pfam" id="PF02668"/>
    </source>
</evidence>
<protein>
    <recommendedName>
        <fullName evidence="2">TauD/TfdA-like domain-containing protein</fullName>
    </recommendedName>
</protein>
<gene>
    <name evidence="3" type="ORF">DFH08DRAFT_924809</name>
</gene>
<feature type="domain" description="TauD/TfdA-like" evidence="2">
    <location>
        <begin position="91"/>
        <end position="330"/>
    </location>
</feature>
<dbReference type="EMBL" id="JARIHO010000022">
    <property type="protein sequence ID" value="KAJ7343917.1"/>
    <property type="molecule type" value="Genomic_DNA"/>
</dbReference>
<dbReference type="SUPFAM" id="SSF51197">
    <property type="entry name" value="Clavaminate synthase-like"/>
    <property type="match status" value="1"/>
</dbReference>
<dbReference type="Proteomes" id="UP001218218">
    <property type="component" value="Unassembled WGS sequence"/>
</dbReference>
<organism evidence="3 4">
    <name type="scientific">Mycena albidolilacea</name>
    <dbReference type="NCBI Taxonomy" id="1033008"/>
    <lineage>
        <taxon>Eukaryota</taxon>
        <taxon>Fungi</taxon>
        <taxon>Dikarya</taxon>
        <taxon>Basidiomycota</taxon>
        <taxon>Agaricomycotina</taxon>
        <taxon>Agaricomycetes</taxon>
        <taxon>Agaricomycetidae</taxon>
        <taxon>Agaricales</taxon>
        <taxon>Marasmiineae</taxon>
        <taxon>Mycenaceae</taxon>
        <taxon>Mycena</taxon>
    </lineage>
</organism>
<evidence type="ECO:0000256" key="1">
    <source>
        <dbReference type="ARBA" id="ARBA00023002"/>
    </source>
</evidence>